<sequence>MLTVALMALLPAAGTLSGILLAEWKPPSRAMRGAMLHAAAGFAMALVAIDLIPRAQERTGEWIIAAAVMIGSGLSLLLARMTGKLERWMDARTGAGGAWGAYSVVLIDLCTDGLFTGSGSTISAGLGFLLALSQLLANMPGGFAVASSLRAGGLEKRPRRIALLALPAAAPLMAVLGFVALREAPDPVIGFILALLAGLLLVATIEELVPEADAPEAPRRLSSPAFALGFVLLLLGSAYLGA</sequence>
<reference evidence="2 3" key="1">
    <citation type="submission" date="2020-02" db="EMBL/GenBank/DDBJ databases">
        <authorList>
            <person name="Zheng R.K."/>
            <person name="Sun C.M."/>
        </authorList>
    </citation>
    <scope>NUCLEOTIDE SEQUENCE [LARGE SCALE GENOMIC DNA]</scope>
    <source>
        <strain evidence="3">zrk23</strain>
    </source>
</reference>
<evidence type="ECO:0008006" key="4">
    <source>
        <dbReference type="Google" id="ProtNLM"/>
    </source>
</evidence>
<feature type="transmembrane region" description="Helical" evidence="1">
    <location>
        <begin position="161"/>
        <end position="181"/>
    </location>
</feature>
<keyword evidence="3" id="KW-1185">Reference proteome</keyword>
<feature type="transmembrane region" description="Helical" evidence="1">
    <location>
        <begin position="34"/>
        <end position="52"/>
    </location>
</feature>
<feature type="transmembrane region" description="Helical" evidence="1">
    <location>
        <begin position="122"/>
        <end position="149"/>
    </location>
</feature>
<evidence type="ECO:0000313" key="2">
    <source>
        <dbReference type="EMBL" id="QIG79358.1"/>
    </source>
</evidence>
<feature type="transmembrane region" description="Helical" evidence="1">
    <location>
        <begin position="59"/>
        <end position="79"/>
    </location>
</feature>
<dbReference type="KEGG" id="spzr:G5C33_05850"/>
<gene>
    <name evidence="2" type="ORF">G5C33_05850</name>
</gene>
<feature type="transmembrane region" description="Helical" evidence="1">
    <location>
        <begin position="221"/>
        <end position="240"/>
    </location>
</feature>
<organism evidence="2 3">
    <name type="scientific">Stakelama tenebrarum</name>
    <dbReference type="NCBI Taxonomy" id="2711215"/>
    <lineage>
        <taxon>Bacteria</taxon>
        <taxon>Pseudomonadati</taxon>
        <taxon>Pseudomonadota</taxon>
        <taxon>Alphaproteobacteria</taxon>
        <taxon>Sphingomonadales</taxon>
        <taxon>Sphingomonadaceae</taxon>
        <taxon>Stakelama</taxon>
    </lineage>
</organism>
<feature type="transmembrane region" description="Helical" evidence="1">
    <location>
        <begin position="187"/>
        <end position="209"/>
    </location>
</feature>
<dbReference type="RefSeq" id="WP_165326359.1">
    <property type="nucleotide sequence ID" value="NZ_CP049109.1"/>
</dbReference>
<keyword evidence="1" id="KW-0812">Transmembrane</keyword>
<dbReference type="Proteomes" id="UP000501568">
    <property type="component" value="Chromosome"/>
</dbReference>
<dbReference type="AlphaFoldDB" id="A0A6G6Y3R2"/>
<evidence type="ECO:0000256" key="1">
    <source>
        <dbReference type="SAM" id="Phobius"/>
    </source>
</evidence>
<accession>A0A6G6Y3R2</accession>
<name>A0A6G6Y3R2_9SPHN</name>
<protein>
    <recommendedName>
        <fullName evidence="4">ZIP family zinc transporter</fullName>
    </recommendedName>
</protein>
<evidence type="ECO:0000313" key="3">
    <source>
        <dbReference type="Proteomes" id="UP000501568"/>
    </source>
</evidence>
<proteinExistence type="predicted"/>
<keyword evidence="1" id="KW-1133">Transmembrane helix</keyword>
<dbReference type="EMBL" id="CP049109">
    <property type="protein sequence ID" value="QIG79358.1"/>
    <property type="molecule type" value="Genomic_DNA"/>
</dbReference>
<keyword evidence="1" id="KW-0472">Membrane</keyword>